<feature type="domain" description="Peptidase S1" evidence="12">
    <location>
        <begin position="14"/>
        <end position="249"/>
    </location>
</feature>
<reference evidence="14" key="1">
    <citation type="submission" date="2025-08" db="UniProtKB">
        <authorList>
            <consortium name="RefSeq"/>
        </authorList>
    </citation>
    <scope>IDENTIFICATION</scope>
    <source>
        <strain evidence="14">MV-25-SWS-2005</strain>
        <tissue evidence="14">Whole body</tissue>
    </source>
</reference>
<evidence type="ECO:0000256" key="6">
    <source>
        <dbReference type="ARBA" id="ARBA00022825"/>
    </source>
</evidence>
<keyword evidence="6" id="KW-0720">Serine protease</keyword>
<dbReference type="Gene3D" id="2.40.10.10">
    <property type="entry name" value="Trypsin-like serine proteases"/>
    <property type="match status" value="1"/>
</dbReference>
<dbReference type="PANTHER" id="PTHR24276">
    <property type="entry name" value="POLYSERASE-RELATED"/>
    <property type="match status" value="1"/>
</dbReference>
<dbReference type="PROSITE" id="PS00134">
    <property type="entry name" value="TRYPSIN_HIS"/>
    <property type="match status" value="1"/>
</dbReference>
<name>A0A6I8UHS0_DROPS</name>
<evidence type="ECO:0000256" key="8">
    <source>
        <dbReference type="ARBA" id="ARBA00023157"/>
    </source>
</evidence>
<dbReference type="InterPro" id="IPR018114">
    <property type="entry name" value="TRYPSIN_HIS"/>
</dbReference>
<evidence type="ECO:0000256" key="5">
    <source>
        <dbReference type="ARBA" id="ARBA00022801"/>
    </source>
</evidence>
<dbReference type="AlphaFoldDB" id="A0A6I8UHS0"/>
<dbReference type="Proteomes" id="UP000001819">
    <property type="component" value="Chromosome X"/>
</dbReference>
<dbReference type="PROSITE" id="PS50240">
    <property type="entry name" value="TRYPSIN_DOM"/>
    <property type="match status" value="1"/>
</dbReference>
<dbReference type="EC" id="3.4.21.4" evidence="10"/>
<dbReference type="SMART" id="SM00020">
    <property type="entry name" value="Tryp_SPc"/>
    <property type="match status" value="1"/>
</dbReference>
<evidence type="ECO:0000256" key="4">
    <source>
        <dbReference type="ARBA" id="ARBA00022729"/>
    </source>
</evidence>
<accession>A0A6I8UHS0</accession>
<evidence type="ECO:0000256" key="9">
    <source>
        <dbReference type="ARBA" id="ARBA00036320"/>
    </source>
</evidence>
<dbReference type="InterPro" id="IPR050430">
    <property type="entry name" value="Peptidase_S1"/>
</dbReference>
<keyword evidence="4 11" id="KW-0732">Signal</keyword>
<organism evidence="13 14">
    <name type="scientific">Drosophila pseudoobscura pseudoobscura</name>
    <name type="common">Fruit fly</name>
    <dbReference type="NCBI Taxonomy" id="46245"/>
    <lineage>
        <taxon>Eukaryota</taxon>
        <taxon>Metazoa</taxon>
        <taxon>Ecdysozoa</taxon>
        <taxon>Arthropoda</taxon>
        <taxon>Hexapoda</taxon>
        <taxon>Insecta</taxon>
        <taxon>Pterygota</taxon>
        <taxon>Neoptera</taxon>
        <taxon>Endopterygota</taxon>
        <taxon>Diptera</taxon>
        <taxon>Brachycera</taxon>
        <taxon>Muscomorpha</taxon>
        <taxon>Ephydroidea</taxon>
        <taxon>Drosophilidae</taxon>
        <taxon>Drosophila</taxon>
        <taxon>Sophophora</taxon>
    </lineage>
</organism>
<comment type="subcellular location">
    <subcellularLocation>
        <location evidence="1">Secreted</location>
        <location evidence="1">Extracellular space</location>
    </subcellularLocation>
</comment>
<keyword evidence="5" id="KW-0378">Hydrolase</keyword>
<dbReference type="PANTHER" id="PTHR24276:SF91">
    <property type="entry name" value="AT26814P-RELATED"/>
    <property type="match status" value="1"/>
</dbReference>
<comment type="similarity">
    <text evidence="2">Belongs to the peptidase S1 family.</text>
</comment>
<sequence>MHSVQTLLVLLLAVAMGVQASRLPADVGSHPYAISLQRNGAHIAGGALISQRWALTAAHCVTVGGGQESYPARTFLVRAGSIQRLVGGQLVALSRIVVHSDYSSGGAGANDLALLELASPLTLNANTQPIGLASERPAVGSQITFAGWGSSQPDGALSHGLQVATRQSISADACQESLFLSQQDLLCLVPEADDVESSGLCTGDAGSPAVYNNQLVGIAAFFVSSCGTEQPDGYVDVTQHLDWIAENSA</sequence>
<evidence type="ECO:0000256" key="1">
    <source>
        <dbReference type="ARBA" id="ARBA00004239"/>
    </source>
</evidence>
<dbReference type="InterPro" id="IPR001314">
    <property type="entry name" value="Peptidase_S1A"/>
</dbReference>
<keyword evidence="8" id="KW-1015">Disulfide bond</keyword>
<dbReference type="GO" id="GO:0004252">
    <property type="term" value="F:serine-type endopeptidase activity"/>
    <property type="evidence" value="ECO:0007669"/>
    <property type="project" value="UniProtKB-EC"/>
</dbReference>
<evidence type="ECO:0000313" key="13">
    <source>
        <dbReference type="Proteomes" id="UP000001819"/>
    </source>
</evidence>
<dbReference type="CDD" id="cd00190">
    <property type="entry name" value="Tryp_SPc"/>
    <property type="match status" value="1"/>
</dbReference>
<dbReference type="InParanoid" id="A0A6I8UHS0"/>
<dbReference type="InterPro" id="IPR009003">
    <property type="entry name" value="Peptidase_S1_PA"/>
</dbReference>
<dbReference type="RefSeq" id="XP_001355601.3">
    <property type="nucleotide sequence ID" value="XM_001355565.4"/>
</dbReference>
<evidence type="ECO:0000256" key="10">
    <source>
        <dbReference type="ARBA" id="ARBA00038868"/>
    </source>
</evidence>
<gene>
    <name evidence="14" type="primary">LOC4815758</name>
</gene>
<evidence type="ECO:0000259" key="12">
    <source>
        <dbReference type="PROSITE" id="PS50240"/>
    </source>
</evidence>
<dbReference type="SUPFAM" id="SSF50494">
    <property type="entry name" value="Trypsin-like serine proteases"/>
    <property type="match status" value="1"/>
</dbReference>
<feature type="signal peptide" evidence="11">
    <location>
        <begin position="1"/>
        <end position="20"/>
    </location>
</feature>
<comment type="catalytic activity">
    <reaction evidence="9">
        <text>Preferential cleavage: Arg-|-Xaa, Lys-|-Xaa.</text>
        <dbReference type="EC" id="3.4.21.4"/>
    </reaction>
</comment>
<dbReference type="FunCoup" id="A0A6I8UHS0">
    <property type="interactions" value="2"/>
</dbReference>
<keyword evidence="7" id="KW-0865">Zymogen</keyword>
<evidence type="ECO:0000256" key="3">
    <source>
        <dbReference type="ARBA" id="ARBA00022670"/>
    </source>
</evidence>
<dbReference type="KEGG" id="dpo:4815758"/>
<dbReference type="GO" id="GO:0005576">
    <property type="term" value="C:extracellular region"/>
    <property type="evidence" value="ECO:0007669"/>
    <property type="project" value="UniProtKB-SubCell"/>
</dbReference>
<evidence type="ECO:0000256" key="11">
    <source>
        <dbReference type="SAM" id="SignalP"/>
    </source>
</evidence>
<keyword evidence="3 14" id="KW-0645">Protease</keyword>
<feature type="chain" id="PRO_5026171441" description="trypsin" evidence="11">
    <location>
        <begin position="21"/>
        <end position="249"/>
    </location>
</feature>
<proteinExistence type="inferred from homology"/>
<dbReference type="Pfam" id="PF00089">
    <property type="entry name" value="Trypsin"/>
    <property type="match status" value="1"/>
</dbReference>
<keyword evidence="13" id="KW-1185">Reference proteome</keyword>
<protein>
    <recommendedName>
        <fullName evidence="10">trypsin</fullName>
        <ecNumber evidence="10">3.4.21.4</ecNumber>
    </recommendedName>
</protein>
<evidence type="ECO:0000256" key="7">
    <source>
        <dbReference type="ARBA" id="ARBA00023145"/>
    </source>
</evidence>
<evidence type="ECO:0000256" key="2">
    <source>
        <dbReference type="ARBA" id="ARBA00007664"/>
    </source>
</evidence>
<dbReference type="FunFam" id="2.40.10.10:FF:000068">
    <property type="entry name" value="transmembrane protease serine 2"/>
    <property type="match status" value="1"/>
</dbReference>
<dbReference type="ExpressionAtlas" id="A0A6I8UHS0">
    <property type="expression patterns" value="baseline"/>
</dbReference>
<dbReference type="GO" id="GO:0006508">
    <property type="term" value="P:proteolysis"/>
    <property type="evidence" value="ECO:0007669"/>
    <property type="project" value="UniProtKB-KW"/>
</dbReference>
<dbReference type="PRINTS" id="PR00722">
    <property type="entry name" value="CHYMOTRYPSIN"/>
</dbReference>
<dbReference type="InterPro" id="IPR001254">
    <property type="entry name" value="Trypsin_dom"/>
</dbReference>
<evidence type="ECO:0000313" key="14">
    <source>
        <dbReference type="RefSeq" id="XP_001355601.3"/>
    </source>
</evidence>
<dbReference type="InterPro" id="IPR043504">
    <property type="entry name" value="Peptidase_S1_PA_chymotrypsin"/>
</dbReference>